<name>A0A4Y2H007_ARAVE</name>
<dbReference type="InterPro" id="IPR043502">
    <property type="entry name" value="DNA/RNA_pol_sf"/>
</dbReference>
<dbReference type="Pfam" id="PF00665">
    <property type="entry name" value="rve"/>
    <property type="match status" value="1"/>
</dbReference>
<gene>
    <name evidence="11" type="primary">pol_2929</name>
    <name evidence="11" type="ORF">AVEN_82987_1</name>
</gene>
<dbReference type="Gene3D" id="1.10.340.70">
    <property type="match status" value="1"/>
</dbReference>
<dbReference type="EMBL" id="BGPR01100860">
    <property type="protein sequence ID" value="GBM57664.1"/>
    <property type="molecule type" value="Genomic_DNA"/>
</dbReference>
<accession>A0A4Y2H007</accession>
<dbReference type="SUPFAM" id="SSF53098">
    <property type="entry name" value="Ribonuclease H-like"/>
    <property type="match status" value="1"/>
</dbReference>
<evidence type="ECO:0000256" key="3">
    <source>
        <dbReference type="ARBA" id="ARBA00022695"/>
    </source>
</evidence>
<dbReference type="SUPFAM" id="SSF50630">
    <property type="entry name" value="Acid proteases"/>
    <property type="match status" value="1"/>
</dbReference>
<keyword evidence="6" id="KW-0378">Hydrolase</keyword>
<dbReference type="GO" id="GO:0004190">
    <property type="term" value="F:aspartic-type endopeptidase activity"/>
    <property type="evidence" value="ECO:0007669"/>
    <property type="project" value="InterPro"/>
</dbReference>
<dbReference type="Pfam" id="PF08284">
    <property type="entry name" value="RVP_2"/>
    <property type="match status" value="1"/>
</dbReference>
<dbReference type="InterPro" id="IPR012337">
    <property type="entry name" value="RNaseH-like_sf"/>
</dbReference>
<reference evidence="11 12" key="1">
    <citation type="journal article" date="2019" name="Sci. Rep.">
        <title>Orb-weaving spider Araneus ventricosus genome elucidates the spidroin gene catalogue.</title>
        <authorList>
            <person name="Kono N."/>
            <person name="Nakamura H."/>
            <person name="Ohtoshi R."/>
            <person name="Moran D.A.P."/>
            <person name="Shinohara A."/>
            <person name="Yoshida Y."/>
            <person name="Fujiwara M."/>
            <person name="Mori M."/>
            <person name="Tomita M."/>
            <person name="Arakawa K."/>
        </authorList>
    </citation>
    <scope>NUCLEOTIDE SEQUENCE [LARGE SCALE GENOMIC DNA]</scope>
</reference>
<dbReference type="PROSITE" id="PS50994">
    <property type="entry name" value="INTEGRASE"/>
    <property type="match status" value="1"/>
</dbReference>
<organism evidence="11 12">
    <name type="scientific">Araneus ventricosus</name>
    <name type="common">Orbweaver spider</name>
    <name type="synonym">Epeira ventricosa</name>
    <dbReference type="NCBI Taxonomy" id="182803"/>
    <lineage>
        <taxon>Eukaryota</taxon>
        <taxon>Metazoa</taxon>
        <taxon>Ecdysozoa</taxon>
        <taxon>Arthropoda</taxon>
        <taxon>Chelicerata</taxon>
        <taxon>Arachnida</taxon>
        <taxon>Araneae</taxon>
        <taxon>Araneomorphae</taxon>
        <taxon>Entelegynae</taxon>
        <taxon>Araneoidea</taxon>
        <taxon>Araneidae</taxon>
        <taxon>Araneus</taxon>
    </lineage>
</organism>
<dbReference type="FunFam" id="3.30.70.270:FF:000026">
    <property type="entry name" value="Transposon Ty3-G Gag-Pol polyprotein"/>
    <property type="match status" value="1"/>
</dbReference>
<dbReference type="Pfam" id="PF00078">
    <property type="entry name" value="RVT_1"/>
    <property type="match status" value="1"/>
</dbReference>
<dbReference type="PANTHER" id="PTHR37984">
    <property type="entry name" value="PROTEIN CBG26694"/>
    <property type="match status" value="1"/>
</dbReference>
<evidence type="ECO:0000313" key="11">
    <source>
        <dbReference type="EMBL" id="GBM57664.1"/>
    </source>
</evidence>
<dbReference type="Pfam" id="PF17921">
    <property type="entry name" value="Integrase_H2C2"/>
    <property type="match status" value="1"/>
</dbReference>
<dbReference type="Gene3D" id="2.40.70.10">
    <property type="entry name" value="Acid Proteases"/>
    <property type="match status" value="1"/>
</dbReference>
<feature type="region of interest" description="Disordered" evidence="8">
    <location>
        <begin position="1439"/>
        <end position="1476"/>
    </location>
</feature>
<evidence type="ECO:0000256" key="5">
    <source>
        <dbReference type="ARBA" id="ARBA00022759"/>
    </source>
</evidence>
<proteinExistence type="predicted"/>
<protein>
    <recommendedName>
        <fullName evidence="1">RNA-directed DNA polymerase</fullName>
        <ecNumber evidence="1">2.7.7.49</ecNumber>
    </recommendedName>
</protein>
<evidence type="ECO:0000256" key="2">
    <source>
        <dbReference type="ARBA" id="ARBA00022679"/>
    </source>
</evidence>
<dbReference type="FunFam" id="1.10.340.70:FF:000001">
    <property type="entry name" value="Retrovirus-related Pol polyprotein from transposon gypsy-like Protein"/>
    <property type="match status" value="1"/>
</dbReference>
<dbReference type="Pfam" id="PF17917">
    <property type="entry name" value="RT_RNaseH"/>
    <property type="match status" value="1"/>
</dbReference>
<evidence type="ECO:0000256" key="1">
    <source>
        <dbReference type="ARBA" id="ARBA00012493"/>
    </source>
</evidence>
<dbReference type="PROSITE" id="PS00141">
    <property type="entry name" value="ASP_PROTEASE"/>
    <property type="match status" value="1"/>
</dbReference>
<dbReference type="Proteomes" id="UP000499080">
    <property type="component" value="Unassembled WGS sequence"/>
</dbReference>
<dbReference type="CDD" id="cd01647">
    <property type="entry name" value="RT_LTR"/>
    <property type="match status" value="1"/>
</dbReference>
<dbReference type="InterPro" id="IPR054465">
    <property type="entry name" value="Integrase_p58-like_C"/>
</dbReference>
<dbReference type="InterPro" id="IPR043128">
    <property type="entry name" value="Rev_trsase/Diguanyl_cyclase"/>
</dbReference>
<feature type="domain" description="Reverse transcriptase" evidence="9">
    <location>
        <begin position="475"/>
        <end position="654"/>
    </location>
</feature>
<dbReference type="Pfam" id="PF22938">
    <property type="entry name" value="Integrase_p58_C"/>
    <property type="match status" value="1"/>
</dbReference>
<dbReference type="Gene3D" id="3.30.70.270">
    <property type="match status" value="2"/>
</dbReference>
<dbReference type="CDD" id="cd09274">
    <property type="entry name" value="RNase_HI_RT_Ty3"/>
    <property type="match status" value="1"/>
</dbReference>
<keyword evidence="12" id="KW-1185">Reference proteome</keyword>
<dbReference type="InterPro" id="IPR050951">
    <property type="entry name" value="Retrovirus_Pol_polyprotein"/>
</dbReference>
<keyword evidence="7" id="KW-0695">RNA-directed DNA polymerase</keyword>
<keyword evidence="4" id="KW-0540">Nuclease</keyword>
<feature type="compositionally biased region" description="Basic and acidic residues" evidence="8">
    <location>
        <begin position="1460"/>
        <end position="1476"/>
    </location>
</feature>
<dbReference type="FunFam" id="3.10.20.370:FF:000001">
    <property type="entry name" value="Retrovirus-related Pol polyprotein from transposon 17.6-like protein"/>
    <property type="match status" value="1"/>
</dbReference>
<sequence>MVAHVIPKQSEPEFSSCNLPIVNVKVGEINCRALIDSGATLNLISFDVLERLKKLEYVEIPPINLKTLSNVSVTTQLAISTTIGIENSKFPAVLVLAESVLSPIFDIILGLEFLNCHKFILDCGNSTMSNDSVKVSWDFVRMHHRTGYATESNVLDINKVQHERKFRDVDNASKTQKGLVNSPPINCNTQQKKKCKAKKNKTKVNYSDLEVMQINSKTVQNSDSDKGVNNNNDSMNELNNINNANISNKEVVVNKPVVTVNKEDGEESVTCNESNSIEVNDKHFNSKSKFNAYIKKGITIPPLEKRYVTLQIHNVDKCLKNDQIVLVEKIKTSKDFLIARSVSKIENHVNCLALIWNISDDPLHLNKRRVIANVEPVYEDSRAEYVNVLNSNDKDDINWGEKLNLDHLGSEERAKLLSLLNKYKSVFAQSLRDLGSCDIVQHEINLTDNLPIRQKPYRVPYALKDEMRKQINTLLDAGIIQPSSSAYSAPVMLVKKADGSHRLVADLRKLNEKTIPDNFPLPNLTEMVDMLSGAKYFSSMDLTSGFHQLKMHPSSAHLTGISTEFGLFEYTRMPFGLRNASSSFQRLMSIVLAGLSELQVSVYIDDVIVASKSISEHLERLEIVFQRLTTANLKLKPSKCSFMQKQITYLGHTVKEGMVLPDSRNLDSIRKALPPKTRKQVRSFLGVAGFYRRFIPNFSKIALPLTNLTKEKIKFVWTEVEQQAFETLRDCLIKEPCLKLPDLTKEFSISTDASQYSLGAVLMQTDDEGILHPVAFASRKLGPTEIRYSTCEKECMGIVFGVTQFKNYVYGTQFKIYTDQQSLSKIKKCKDPTSRIARWLLTLQQFSFTIIYQPGRLNLMADYLSRAAYKRGRDVKEEVIKEMFNIEAEFSAAELHSISITELIKNQEEDKFCKNIKSKLQSGHVFAGKTPKYFYRDNLLLCYRESSDRHSNKAKLVVPRTMIHQVLKVCHDSKSVAHAGFGRTLRHVKERFWWCRFYRDVKKYVASCHECISRRGFSKNQKAPVQRIPTANFPFEKVGIDAVGPFVTSSEGNKHLIVMTDYFSKYAEAYPVKNIQSETVCKVLMDFISRHGIMRVLYSDRGSNFISAAMQEVYELLGISKKECLSYSPQGNGAVERLNKTLVEALSHLVSFNQTDWCQQIPLALMAYRNAYHRSILEKPSFVISGRDLIMPPDLIYAEPMRSYSDTFSYKRDLVNRMHSTFALIKSSLEKAAEANSKNPAPLPNNKRIEVGDVVYLFTPKIKVNTSKKLAKLNDGPFRVISKPSPVIFEIKHMSKPENTQTVHLNRIFKVPDRTTFEWETKNTETQTASDPNAAVGECLPTEEEILKEYPPYALPLSPSDFCEDDENPGGALNVGQSQISENQTVNLESDWEGLPFYEEPGEIILIPANSGQNQIPIGEQVIEIQSSATDLSEDINDATDQHEGVNVSSSNVNTVEQGWGERLRPRDKSGFVKRQ</sequence>
<dbReference type="OrthoDB" id="6427353at2759"/>
<evidence type="ECO:0000259" key="9">
    <source>
        <dbReference type="PROSITE" id="PS50878"/>
    </source>
</evidence>
<dbReference type="InterPro" id="IPR036397">
    <property type="entry name" value="RNaseH_sf"/>
</dbReference>
<keyword evidence="5" id="KW-0255">Endonuclease</keyword>
<evidence type="ECO:0000313" key="12">
    <source>
        <dbReference type="Proteomes" id="UP000499080"/>
    </source>
</evidence>
<dbReference type="GO" id="GO:0042575">
    <property type="term" value="C:DNA polymerase complex"/>
    <property type="evidence" value="ECO:0007669"/>
    <property type="project" value="UniProtKB-ARBA"/>
</dbReference>
<evidence type="ECO:0000256" key="8">
    <source>
        <dbReference type="SAM" id="MobiDB-lite"/>
    </source>
</evidence>
<evidence type="ECO:0000256" key="7">
    <source>
        <dbReference type="ARBA" id="ARBA00022918"/>
    </source>
</evidence>
<dbReference type="GO" id="GO:0006508">
    <property type="term" value="P:proteolysis"/>
    <property type="evidence" value="ECO:0007669"/>
    <property type="project" value="InterPro"/>
</dbReference>
<dbReference type="InterPro" id="IPR001584">
    <property type="entry name" value="Integrase_cat-core"/>
</dbReference>
<evidence type="ECO:0000256" key="4">
    <source>
        <dbReference type="ARBA" id="ARBA00022722"/>
    </source>
</evidence>
<dbReference type="FunFam" id="3.30.420.10:FF:000032">
    <property type="entry name" value="Retrovirus-related Pol polyprotein from transposon 297-like Protein"/>
    <property type="match status" value="1"/>
</dbReference>
<comment type="caution">
    <text evidence="11">The sequence shown here is derived from an EMBL/GenBank/DDBJ whole genome shotgun (WGS) entry which is preliminary data.</text>
</comment>
<dbReference type="PANTHER" id="PTHR37984:SF5">
    <property type="entry name" value="PROTEIN NYNRIN-LIKE"/>
    <property type="match status" value="1"/>
</dbReference>
<dbReference type="CDD" id="cd00303">
    <property type="entry name" value="retropepsin_like"/>
    <property type="match status" value="1"/>
</dbReference>
<dbReference type="InterPro" id="IPR000477">
    <property type="entry name" value="RT_dom"/>
</dbReference>
<dbReference type="Gene3D" id="3.10.10.10">
    <property type="entry name" value="HIV Type 1 Reverse Transcriptase, subunit A, domain 1"/>
    <property type="match status" value="1"/>
</dbReference>
<keyword evidence="2" id="KW-0808">Transferase</keyword>
<feature type="domain" description="Integrase catalytic" evidence="10">
    <location>
        <begin position="1030"/>
        <end position="1188"/>
    </location>
</feature>
<dbReference type="EC" id="2.7.7.49" evidence="1"/>
<keyword evidence="3" id="KW-0548">Nucleotidyltransferase</keyword>
<dbReference type="InterPro" id="IPR041588">
    <property type="entry name" value="Integrase_H2C2"/>
</dbReference>
<dbReference type="Gene3D" id="3.30.420.10">
    <property type="entry name" value="Ribonuclease H-like superfamily/Ribonuclease H"/>
    <property type="match status" value="1"/>
</dbReference>
<dbReference type="GO" id="GO:0003676">
    <property type="term" value="F:nucleic acid binding"/>
    <property type="evidence" value="ECO:0007669"/>
    <property type="project" value="InterPro"/>
</dbReference>
<dbReference type="PROSITE" id="PS50878">
    <property type="entry name" value="RT_POL"/>
    <property type="match status" value="1"/>
</dbReference>
<dbReference type="InterPro" id="IPR001969">
    <property type="entry name" value="Aspartic_peptidase_AS"/>
</dbReference>
<dbReference type="GO" id="GO:0003964">
    <property type="term" value="F:RNA-directed DNA polymerase activity"/>
    <property type="evidence" value="ECO:0007669"/>
    <property type="project" value="UniProtKB-KW"/>
</dbReference>
<evidence type="ECO:0000256" key="6">
    <source>
        <dbReference type="ARBA" id="ARBA00022801"/>
    </source>
</evidence>
<dbReference type="SUPFAM" id="SSF56672">
    <property type="entry name" value="DNA/RNA polymerases"/>
    <property type="match status" value="1"/>
</dbReference>
<dbReference type="GO" id="GO:0015074">
    <property type="term" value="P:DNA integration"/>
    <property type="evidence" value="ECO:0007669"/>
    <property type="project" value="InterPro"/>
</dbReference>
<dbReference type="InterPro" id="IPR021109">
    <property type="entry name" value="Peptidase_aspartic_dom_sf"/>
</dbReference>
<evidence type="ECO:0000259" key="10">
    <source>
        <dbReference type="PROSITE" id="PS50994"/>
    </source>
</evidence>
<dbReference type="GO" id="GO:0004519">
    <property type="term" value="F:endonuclease activity"/>
    <property type="evidence" value="ECO:0007669"/>
    <property type="project" value="UniProtKB-KW"/>
</dbReference>
<dbReference type="InterPro" id="IPR041373">
    <property type="entry name" value="RT_RNaseH"/>
</dbReference>